<evidence type="ECO:0000313" key="3">
    <source>
        <dbReference type="Proteomes" id="UP000219914"/>
    </source>
</evidence>
<evidence type="ECO:0000313" key="1">
    <source>
        <dbReference type="EMBL" id="MDR9776016.1"/>
    </source>
</evidence>
<protein>
    <submittedName>
        <fullName evidence="1">Uncharacterized protein</fullName>
    </submittedName>
</protein>
<dbReference type="RefSeq" id="WP_097536577.1">
    <property type="nucleotide sequence ID" value="NZ_JAVLSD010000009.1"/>
</dbReference>
<organism evidence="1 4">
    <name type="scientific">Rhizobium hidalgonense</name>
    <dbReference type="NCBI Taxonomy" id="1538159"/>
    <lineage>
        <taxon>Bacteria</taxon>
        <taxon>Pseudomonadati</taxon>
        <taxon>Pseudomonadota</taxon>
        <taxon>Alphaproteobacteria</taxon>
        <taxon>Hyphomicrobiales</taxon>
        <taxon>Rhizobiaceae</taxon>
        <taxon>Rhizobium/Agrobacterium group</taxon>
        <taxon>Rhizobium</taxon>
    </lineage>
</organism>
<dbReference type="AlphaFoldDB" id="A0A2A6K9B0"/>
<evidence type="ECO:0000313" key="4">
    <source>
        <dbReference type="Proteomes" id="UP001268610"/>
    </source>
</evidence>
<dbReference type="EMBL" id="NWSY01000021">
    <property type="protein sequence ID" value="PDT20955.1"/>
    <property type="molecule type" value="Genomic_DNA"/>
</dbReference>
<dbReference type="EMBL" id="JAVLSF010000019">
    <property type="protein sequence ID" value="MDR9776016.1"/>
    <property type="molecule type" value="Genomic_DNA"/>
</dbReference>
<comment type="caution">
    <text evidence="1">The sequence shown here is derived from an EMBL/GenBank/DDBJ whole genome shotgun (WGS) entry which is preliminary data.</text>
</comment>
<proteinExistence type="predicted"/>
<sequence length="93" mass="10797">MEIPELRNLIKEIIPKAAVVGFEVKHDFPTIGRRTVLIDTRRLIHPDDNSPNILVIFDEVTEKQRHDAEQEFIIAQARHRMKNLFAVVRAIAM</sequence>
<evidence type="ECO:0000313" key="2">
    <source>
        <dbReference type="EMBL" id="PDT20955.1"/>
    </source>
</evidence>
<gene>
    <name evidence="2" type="ORF">CO674_25015</name>
    <name evidence="1" type="ORF">RJJ65_25805</name>
</gene>
<reference evidence="2 3" key="1">
    <citation type="submission" date="2017-09" db="EMBL/GenBank/DDBJ databases">
        <title>Comparative genomics of rhizobia isolated from Phaseolus vulgaris in China.</title>
        <authorList>
            <person name="Tong W."/>
        </authorList>
    </citation>
    <scope>NUCLEOTIDE SEQUENCE [LARGE SCALE GENOMIC DNA]</scope>
    <source>
        <strain evidence="2 3">FH14</strain>
    </source>
</reference>
<reference evidence="1" key="2">
    <citation type="submission" date="2023-04" db="EMBL/GenBank/DDBJ databases">
        <title>Genomic characterization of faba bean (Vicia faba) microsymbionts in Mexican soils.</title>
        <authorList>
            <person name="Rivera Orduna F.N."/>
            <person name="Guevara-Luna J."/>
            <person name="Yan J."/>
            <person name="Arroyo-Herrera I."/>
            <person name="Li Y."/>
            <person name="Vasquez-Murrieta M.S."/>
            <person name="Wang E.T."/>
        </authorList>
    </citation>
    <scope>NUCLEOTIDE SEQUENCE</scope>
    <source>
        <strain evidence="1">CH26</strain>
    </source>
</reference>
<keyword evidence="3" id="KW-1185">Reference proteome</keyword>
<accession>A0A2A6K9B0</accession>
<dbReference type="Proteomes" id="UP000219914">
    <property type="component" value="Unassembled WGS sequence"/>
</dbReference>
<dbReference type="Proteomes" id="UP001268610">
    <property type="component" value="Unassembled WGS sequence"/>
</dbReference>
<name>A0A2A6K9B0_9HYPH</name>